<evidence type="ECO:0008006" key="12">
    <source>
        <dbReference type="Google" id="ProtNLM"/>
    </source>
</evidence>
<dbReference type="Proteomes" id="UP000178377">
    <property type="component" value="Unassembled WGS sequence"/>
</dbReference>
<dbReference type="GO" id="GO:0005886">
    <property type="term" value="C:plasma membrane"/>
    <property type="evidence" value="ECO:0007669"/>
    <property type="project" value="UniProtKB-SubCell"/>
</dbReference>
<accession>A0A1F5PIF2</accession>
<dbReference type="GO" id="GO:0022857">
    <property type="term" value="F:transmembrane transporter activity"/>
    <property type="evidence" value="ECO:0007669"/>
    <property type="project" value="TreeGrafter"/>
</dbReference>
<dbReference type="PANTHER" id="PTHR30572">
    <property type="entry name" value="MEMBRANE COMPONENT OF TRANSPORTER-RELATED"/>
    <property type="match status" value="1"/>
</dbReference>
<evidence type="ECO:0000256" key="1">
    <source>
        <dbReference type="ARBA" id="ARBA00004651"/>
    </source>
</evidence>
<proteinExistence type="inferred from homology"/>
<feature type="transmembrane region" description="Helical" evidence="7">
    <location>
        <begin position="21"/>
        <end position="45"/>
    </location>
</feature>
<keyword evidence="4 7" id="KW-1133">Transmembrane helix</keyword>
<evidence type="ECO:0000256" key="4">
    <source>
        <dbReference type="ARBA" id="ARBA00022989"/>
    </source>
</evidence>
<dbReference type="AlphaFoldDB" id="A0A1F5PIF2"/>
<evidence type="ECO:0000256" key="5">
    <source>
        <dbReference type="ARBA" id="ARBA00023136"/>
    </source>
</evidence>
<evidence type="ECO:0000256" key="7">
    <source>
        <dbReference type="SAM" id="Phobius"/>
    </source>
</evidence>
<comment type="similarity">
    <text evidence="6">Belongs to the ABC-4 integral membrane protein family.</text>
</comment>
<feature type="domain" description="MacB-like periplasmic core" evidence="9">
    <location>
        <begin position="21"/>
        <end position="257"/>
    </location>
</feature>
<feature type="transmembrane region" description="Helical" evidence="7">
    <location>
        <begin position="350"/>
        <end position="376"/>
    </location>
</feature>
<protein>
    <recommendedName>
        <fullName evidence="12">Multidrug ABC transporter substrate-binding protein</fullName>
    </recommendedName>
</protein>
<dbReference type="EMBL" id="MFEO01000019">
    <property type="protein sequence ID" value="OGE89574.1"/>
    <property type="molecule type" value="Genomic_DNA"/>
</dbReference>
<feature type="domain" description="ABC3 transporter permease C-terminal" evidence="8">
    <location>
        <begin position="299"/>
        <end position="416"/>
    </location>
</feature>
<organism evidence="10 11">
    <name type="scientific">Candidatus Doudnabacteria bacterium RIFCSPHIGHO2_01_FULL_50_11</name>
    <dbReference type="NCBI Taxonomy" id="1817828"/>
    <lineage>
        <taxon>Bacteria</taxon>
        <taxon>Candidatus Doudnaibacteriota</taxon>
    </lineage>
</organism>
<feature type="transmembrane region" description="Helical" evidence="7">
    <location>
        <begin position="382"/>
        <end position="406"/>
    </location>
</feature>
<dbReference type="Pfam" id="PF12704">
    <property type="entry name" value="MacB_PCD"/>
    <property type="match status" value="1"/>
</dbReference>
<dbReference type="PANTHER" id="PTHR30572:SF4">
    <property type="entry name" value="ABC TRANSPORTER PERMEASE YTRF"/>
    <property type="match status" value="1"/>
</dbReference>
<dbReference type="STRING" id="1817828.A2722_03320"/>
<evidence type="ECO:0000313" key="10">
    <source>
        <dbReference type="EMBL" id="OGE89574.1"/>
    </source>
</evidence>
<keyword evidence="3 7" id="KW-0812">Transmembrane</keyword>
<comment type="caution">
    <text evidence="10">The sequence shown here is derived from an EMBL/GenBank/DDBJ whole genome shotgun (WGS) entry which is preliminary data.</text>
</comment>
<feature type="transmembrane region" description="Helical" evidence="7">
    <location>
        <begin position="294"/>
        <end position="320"/>
    </location>
</feature>
<comment type="subcellular location">
    <subcellularLocation>
        <location evidence="1">Cell membrane</location>
        <topology evidence="1">Multi-pass membrane protein</topology>
    </subcellularLocation>
</comment>
<evidence type="ECO:0000256" key="3">
    <source>
        <dbReference type="ARBA" id="ARBA00022692"/>
    </source>
</evidence>
<dbReference type="InterPro" id="IPR025857">
    <property type="entry name" value="MacB_PCD"/>
</dbReference>
<dbReference type="InterPro" id="IPR050250">
    <property type="entry name" value="Macrolide_Exporter_MacB"/>
</dbReference>
<evidence type="ECO:0000259" key="8">
    <source>
        <dbReference type="Pfam" id="PF02687"/>
    </source>
</evidence>
<dbReference type="Pfam" id="PF02687">
    <property type="entry name" value="FtsX"/>
    <property type="match status" value="1"/>
</dbReference>
<name>A0A1F5PIF2_9BACT</name>
<keyword evidence="5 7" id="KW-0472">Membrane</keyword>
<dbReference type="InterPro" id="IPR003838">
    <property type="entry name" value="ABC3_permease_C"/>
</dbReference>
<keyword evidence="2" id="KW-1003">Cell membrane</keyword>
<evidence type="ECO:0000256" key="6">
    <source>
        <dbReference type="ARBA" id="ARBA00038076"/>
    </source>
</evidence>
<reference evidence="10 11" key="1">
    <citation type="journal article" date="2016" name="Nat. Commun.">
        <title>Thousands of microbial genomes shed light on interconnected biogeochemical processes in an aquifer system.</title>
        <authorList>
            <person name="Anantharaman K."/>
            <person name="Brown C.T."/>
            <person name="Hug L.A."/>
            <person name="Sharon I."/>
            <person name="Castelle C.J."/>
            <person name="Probst A.J."/>
            <person name="Thomas B.C."/>
            <person name="Singh A."/>
            <person name="Wilkins M.J."/>
            <person name="Karaoz U."/>
            <person name="Brodie E.L."/>
            <person name="Williams K.H."/>
            <person name="Hubbard S.S."/>
            <person name="Banfield J.F."/>
        </authorList>
    </citation>
    <scope>NUCLEOTIDE SEQUENCE [LARGE SCALE GENOMIC DNA]</scope>
</reference>
<sequence length="423" mass="44642">MNFFSTIRLVIRTLLARKGRSALTILGIVIGVAGVIIIIALGAGAQSLVLGQVTKLGTNLLSVQPGKSNENGPPAQLFGIVVTSLTIEDANALRDRARVPHAVAVMAGASGSGTVIWQNSQIDTNFVATEASYPEVVTVEMRAGRFFSQQEDGGNANVVVLGSTVADELFASSGADPIGQVIKVKGASQLEAGGIPMRVIGVVSPRGSAFFQNQDDQIFLPLEIGQKQLLGIHYLQFVNLKVDSADNINQTISDATAVLMQQHHIKREVDADFTIRNQADAVNILSTVTDALKLFLTAMAAIALVVGGIGILNIMLVTVAERTREIGLRKAVGASNAAVRNQFLLEAGTLTSLGGLIGIVFGVAVSYLVSLLMNYIGYDWAFVISISSVLLAVGVSILTGVIFGLYPAFKAARLNPIDALRYE</sequence>
<evidence type="ECO:0000259" key="9">
    <source>
        <dbReference type="Pfam" id="PF12704"/>
    </source>
</evidence>
<evidence type="ECO:0000313" key="11">
    <source>
        <dbReference type="Proteomes" id="UP000178377"/>
    </source>
</evidence>
<evidence type="ECO:0000256" key="2">
    <source>
        <dbReference type="ARBA" id="ARBA00022475"/>
    </source>
</evidence>
<gene>
    <name evidence="10" type="ORF">A2722_03320</name>
</gene>